<dbReference type="Proteomes" id="UP000596205">
    <property type="component" value="Chromosome 1"/>
</dbReference>
<evidence type="ECO:0000313" key="2">
    <source>
        <dbReference type="Proteomes" id="UP000596205"/>
    </source>
</evidence>
<sequence length="288" mass="32270">MSIYIPPHIKIIVEDDSGEVRHSQSLSDYFQQPNINILSATYGSTLLDILVEESYISSTLQLNQIFTGNPNADATRMIGSIAECLVVDICHKHPEANRLLGMHARFGSRPSQKLDEYVAVATGSMRAKRLYQQHYNPSDTQRDVIWVEKKNTQNQLLCISNNNSISAKPAGLQIKASHDGVRYVLPTIQNYHYPVLYFDLDGDWAKVREAMIDNNINCHLINPDSIHHELRHALQAYFDIVIALIDGRTTTQQVIADSKYNMDSILGAGVDGSELIGTPQIILPSNIR</sequence>
<dbReference type="KEGG" id="bann:JFN94_10465"/>
<dbReference type="RefSeq" id="WP_199568459.1">
    <property type="nucleotide sequence ID" value="NZ_CP066769.1"/>
</dbReference>
<reference evidence="1 2" key="1">
    <citation type="submission" date="2020-12" db="EMBL/GenBank/DDBJ databases">
        <title>Complete genome sequence of Burkholderia anthina BJQ0011.</title>
        <authorList>
            <person name="Xu Y."/>
        </authorList>
    </citation>
    <scope>NUCLEOTIDE SEQUENCE [LARGE SCALE GENOMIC DNA]</scope>
    <source>
        <strain evidence="1 2">BJQ0011</strain>
    </source>
</reference>
<evidence type="ECO:0000313" key="1">
    <source>
        <dbReference type="EMBL" id="QQK01527.1"/>
    </source>
</evidence>
<gene>
    <name evidence="1" type="ORF">JFN94_10465</name>
</gene>
<name>A0A7T7AGC2_9BURK</name>
<proteinExistence type="predicted"/>
<accession>A0A7T7AGC2</accession>
<dbReference type="EMBL" id="CP066769">
    <property type="protein sequence ID" value="QQK01527.1"/>
    <property type="molecule type" value="Genomic_DNA"/>
</dbReference>
<protein>
    <submittedName>
        <fullName evidence="1">Uncharacterized protein</fullName>
    </submittedName>
</protein>
<organism evidence="1 2">
    <name type="scientific">Burkholderia anthina</name>
    <dbReference type="NCBI Taxonomy" id="179879"/>
    <lineage>
        <taxon>Bacteria</taxon>
        <taxon>Pseudomonadati</taxon>
        <taxon>Pseudomonadota</taxon>
        <taxon>Betaproteobacteria</taxon>
        <taxon>Burkholderiales</taxon>
        <taxon>Burkholderiaceae</taxon>
        <taxon>Burkholderia</taxon>
        <taxon>Burkholderia cepacia complex</taxon>
    </lineage>
</organism>
<dbReference type="AlphaFoldDB" id="A0A7T7AGC2"/>